<gene>
    <name evidence="1" type="ORF">UT30_C0004G0006</name>
</gene>
<comment type="caution">
    <text evidence="1">The sequence shown here is derived from an EMBL/GenBank/DDBJ whole genome shotgun (WGS) entry which is preliminary data.</text>
</comment>
<accession>A0A0G0MNM1</accession>
<evidence type="ECO:0000313" key="1">
    <source>
        <dbReference type="EMBL" id="KKR04693.1"/>
    </source>
</evidence>
<proteinExistence type="predicted"/>
<evidence type="ECO:0000313" key="2">
    <source>
        <dbReference type="Proteomes" id="UP000033935"/>
    </source>
</evidence>
<dbReference type="Proteomes" id="UP000033935">
    <property type="component" value="Unassembled WGS sequence"/>
</dbReference>
<dbReference type="EMBL" id="LBWG01000004">
    <property type="protein sequence ID" value="KKR04693.1"/>
    <property type="molecule type" value="Genomic_DNA"/>
</dbReference>
<reference evidence="1 2" key="1">
    <citation type="journal article" date="2015" name="Nature">
        <title>rRNA introns, odd ribosomes, and small enigmatic genomes across a large radiation of phyla.</title>
        <authorList>
            <person name="Brown C.T."/>
            <person name="Hug L.A."/>
            <person name="Thomas B.C."/>
            <person name="Sharon I."/>
            <person name="Castelle C.J."/>
            <person name="Singh A."/>
            <person name="Wilkins M.J."/>
            <person name="Williams K.H."/>
            <person name="Banfield J.F."/>
        </authorList>
    </citation>
    <scope>NUCLEOTIDE SEQUENCE [LARGE SCALE GENOMIC DNA]</scope>
</reference>
<sequence length="614" mass="69193">MQLSEYPLQEKVNAFVEKLEVLPVTGTTKIDKDFYLDLSEKIVCPALKWQNSDGQIIDPFEGYSVPMATARFVGACAGLILGGRGDEKIINACISGMNAACKTVSISTEKYIIGSPAFYVKELMLGFKALKGKVDKKKLSLWIKQLNSYKLDIAAVSMRHEFDKQPEWHSRQIPGNGLTFLIAGEMMKKFYGMADNSEWIEKQMPYLPQKFTEFGMWRDSGDPMTYDWVPRMNLSLALLYGYNGNYKNEIDEYLRRGALTMLFYLSTSGEAPYGGRSSQNNHNEVTIALICEYEANRYAKLGKTKLAGAFKRAAHKALLSIKRFIDMKPFRNTKNSFPPEKEHGREASYGFYSVYSLLTASQLGITYTLANDEIEEAPLPQEICGYAFELPGAFHKVFASCGDYHIEIDTNASFTYDATGLGRIHRKEFPSELGISTSIVSHGNFLPLPPASERNICIGPGWVDNAGKKYWLSEFWEQIEKTETKILKEDTASVEFSISYTMKNEKWGCRVIKEHYQLTNTGLIINSSIEGNVSGIIFQVPLMKFNGKNKGIIRSSESSFKVQSMNSEYNVKCLSSNVKSIIEPFMASNRNADYQIGCFMSENNNITIKLSIEK</sequence>
<name>A0A0G0MNM1_9BACT</name>
<dbReference type="AlphaFoldDB" id="A0A0G0MNM1"/>
<organism evidence="1 2">
    <name type="scientific">Candidatus Uhrbacteria bacterium GW2011_GWF2_39_13</name>
    <dbReference type="NCBI Taxonomy" id="1618995"/>
    <lineage>
        <taxon>Bacteria</taxon>
        <taxon>Candidatus Uhriibacteriota</taxon>
    </lineage>
</organism>
<protein>
    <submittedName>
        <fullName evidence="1">Conserved hypothetical membrane protein</fullName>
    </submittedName>
</protein>